<comment type="caution">
    <text evidence="2">The sequence shown here is derived from an EMBL/GenBank/DDBJ whole genome shotgun (WGS) entry which is preliminary data.</text>
</comment>
<dbReference type="AlphaFoldDB" id="A0AAW1QIX0"/>
<evidence type="ECO:0000313" key="2">
    <source>
        <dbReference type="EMBL" id="KAK9821344.1"/>
    </source>
</evidence>
<dbReference type="Proteomes" id="UP001438707">
    <property type="component" value="Unassembled WGS sequence"/>
</dbReference>
<dbReference type="SUPFAM" id="SSF75011">
    <property type="entry name" value="3-carboxy-cis,cis-mucoante lactonizing enzyme"/>
    <property type="match status" value="1"/>
</dbReference>
<accession>A0AAW1QIX0</accession>
<keyword evidence="1" id="KW-0732">Signal</keyword>
<gene>
    <name evidence="2" type="ORF">WJX74_000533</name>
</gene>
<organism evidence="2 3">
    <name type="scientific">Apatococcus lobatus</name>
    <dbReference type="NCBI Taxonomy" id="904363"/>
    <lineage>
        <taxon>Eukaryota</taxon>
        <taxon>Viridiplantae</taxon>
        <taxon>Chlorophyta</taxon>
        <taxon>core chlorophytes</taxon>
        <taxon>Trebouxiophyceae</taxon>
        <taxon>Chlorellales</taxon>
        <taxon>Chlorellaceae</taxon>
        <taxon>Apatococcus</taxon>
    </lineage>
</organism>
<sequence length="534" mass="56771">MASLCVVLALSLKPCSAVRLGDESYGLNTTGAFYVFADSAIQVVDPTSLTIVKNITQDQNGKPLTNSAGASITWNDVVYIQGANTSVAYIYANEGDIYGSGASAYSYVTVVDVRRQQVVDRVQVQPRPVHIYTVQQTQQVWSHSDATGNFSIISVSKAGSLNSTIPSYASIPGHGKLLVDDALYPNAYGSNVNEQVISEFNLRTASRTNTFNYSSFTGAACTGTHSLVYSNYSSHVFFECEDGGILEWNAETNSGVHFHQNITGYISAAPGDDRILVTASNYNWATVLTPSGNGVPAELAYTIQIPGSPAQQPVYYSNSSSKTPGKLADYKLMWPLYRDTNKNNIAAANVLAEGYLGTPTDCQYANPNVTSQSLAPTAAMSPSSSIPLLPSLTQTRLQLLNSTAGTPRTPNCGACAAGVNPFNPDQWNGSLSGFGVTNFTAVENAATKGTDAMAYLLPAGANKLLSDNSTTANQCAYSSEANRNAKRGGPWVAMTADIPQASIYIVDASASPPKTLGYVRTANNPRKIQWVPAQ</sequence>
<proteinExistence type="predicted"/>
<evidence type="ECO:0000313" key="3">
    <source>
        <dbReference type="Proteomes" id="UP001438707"/>
    </source>
</evidence>
<protein>
    <submittedName>
        <fullName evidence="2">Uncharacterized protein</fullName>
    </submittedName>
</protein>
<keyword evidence="3" id="KW-1185">Reference proteome</keyword>
<reference evidence="2 3" key="1">
    <citation type="journal article" date="2024" name="Nat. Commun.">
        <title>Phylogenomics reveals the evolutionary origins of lichenization in chlorophyte algae.</title>
        <authorList>
            <person name="Puginier C."/>
            <person name="Libourel C."/>
            <person name="Otte J."/>
            <person name="Skaloud P."/>
            <person name="Haon M."/>
            <person name="Grisel S."/>
            <person name="Petersen M."/>
            <person name="Berrin J.G."/>
            <person name="Delaux P.M."/>
            <person name="Dal Grande F."/>
            <person name="Keller J."/>
        </authorList>
    </citation>
    <scope>NUCLEOTIDE SEQUENCE [LARGE SCALE GENOMIC DNA]</scope>
    <source>
        <strain evidence="2 3">SAG 2145</strain>
    </source>
</reference>
<feature type="chain" id="PRO_5043743911" evidence="1">
    <location>
        <begin position="18"/>
        <end position="534"/>
    </location>
</feature>
<name>A0AAW1QIX0_9CHLO</name>
<evidence type="ECO:0000256" key="1">
    <source>
        <dbReference type="SAM" id="SignalP"/>
    </source>
</evidence>
<feature type="signal peptide" evidence="1">
    <location>
        <begin position="1"/>
        <end position="17"/>
    </location>
</feature>
<dbReference type="EMBL" id="JALJOS010000038">
    <property type="protein sequence ID" value="KAK9821344.1"/>
    <property type="molecule type" value="Genomic_DNA"/>
</dbReference>